<sequence>MLRRRLACAGALLALGLVPAGAQATVREWRMDGAGIDPGLIGSLPSARLSGMGAPSLAVPDESNEFNTHDFAGNVAGILEDGDGWVIDAWTGNALQNQKAGFFEAERRYGHAGFRAVQRSEQGVLGAEVNWAFFQDSAPRDWTKVRGPLMSAIVNRRFGPVTVGAIVGLEQEKEDRVNPEFFSLAHRQDRWIGQFGAMTRLRGVELSAGWSFEAGDVVGLSVDPARFHEDTYTWSRPLHRYTLALILPRSGSLEGGVRAGWMERDGFERVRVSWSDDSPQNPSRSFYEAEAITFAEAVSDLQVSTAWRLHLGGAGVLGFGGALRAEEDEVEEGVNFKGSRRAGRMARDTVAAGVGFSRRFAGGRLLGFCEGMATLQDWETEEPAAGSAQGRTRVVSATAGLEYFAAANLMLRAGATLSSVDRELDAPATLSLGQAWTGGISWLPSGGLVQLHGAVRVERSRSADEAVTSIPEVTDLGYSVSARLLP</sequence>
<dbReference type="AlphaFoldDB" id="A0A937X7R1"/>
<comment type="caution">
    <text evidence="2">The sequence shown here is derived from an EMBL/GenBank/DDBJ whole genome shotgun (WGS) entry which is preliminary data.</text>
</comment>
<feature type="chain" id="PRO_5037749537" description="Capsule assembly Wzi family protein" evidence="1">
    <location>
        <begin position="25"/>
        <end position="486"/>
    </location>
</feature>
<gene>
    <name evidence="2" type="ORF">FJY75_04550</name>
</gene>
<keyword evidence="1" id="KW-0732">Signal</keyword>
<reference evidence="2" key="1">
    <citation type="submission" date="2019-03" db="EMBL/GenBank/DDBJ databases">
        <title>Lake Tanganyika Metagenome-Assembled Genomes (MAGs).</title>
        <authorList>
            <person name="Tran P."/>
        </authorList>
    </citation>
    <scope>NUCLEOTIDE SEQUENCE</scope>
    <source>
        <strain evidence="2">M_DeepCast_400m_m2_100</strain>
    </source>
</reference>
<dbReference type="EMBL" id="VGIY01000076">
    <property type="protein sequence ID" value="MBM3317105.1"/>
    <property type="molecule type" value="Genomic_DNA"/>
</dbReference>
<proteinExistence type="predicted"/>
<name>A0A937X7R1_UNCEI</name>
<evidence type="ECO:0000256" key="1">
    <source>
        <dbReference type="SAM" id="SignalP"/>
    </source>
</evidence>
<evidence type="ECO:0008006" key="4">
    <source>
        <dbReference type="Google" id="ProtNLM"/>
    </source>
</evidence>
<accession>A0A937X7R1</accession>
<organism evidence="2 3">
    <name type="scientific">Eiseniibacteriota bacterium</name>
    <dbReference type="NCBI Taxonomy" id="2212470"/>
    <lineage>
        <taxon>Bacteria</taxon>
        <taxon>Candidatus Eiseniibacteriota</taxon>
    </lineage>
</organism>
<dbReference type="Proteomes" id="UP000748308">
    <property type="component" value="Unassembled WGS sequence"/>
</dbReference>
<evidence type="ECO:0000313" key="3">
    <source>
        <dbReference type="Proteomes" id="UP000748308"/>
    </source>
</evidence>
<evidence type="ECO:0000313" key="2">
    <source>
        <dbReference type="EMBL" id="MBM3317105.1"/>
    </source>
</evidence>
<feature type="signal peptide" evidence="1">
    <location>
        <begin position="1"/>
        <end position="24"/>
    </location>
</feature>
<protein>
    <recommendedName>
        <fullName evidence="4">Capsule assembly Wzi family protein</fullName>
    </recommendedName>
</protein>